<sequence>MMSNLSSLNDTLAEAMLLLDPPYLNRPSTLTVKHVTRAHDLLIPAVGCINIASLSRNYTDEDFSEKETSEINLISVVSDTLRALILSSSLLLEMCPWQEQNSTAPLSHENYFLTWQDVEKLYQTTRQSILLLQLMSHYTYLSHARQYNDWHDELLPKSQYPLLQECFQRKEMMDVEENLIFGFEDRLTSLEYEDYLYCEKDFHDMSSHTDGFEQEHEIIADDAELYQAIFSKEMDVSDTTDNTIPLSFDPKILIKEEESLLDIALPEDRPGSQLHRHRKMLHSDKAQDDMENSMGSTTLSLFFHEKLIKDGIGPFVESPLHQCCILKQGWLVLKRECVILSGGTVLRESTSCTKCYIYLFSNGFIPIYSQNTSAASPCDSTVINGFSLTLSSKTRATTMGCIFHFVIDNLIERNAKVQDCIDEGNNSSRISTITSITLGVDEDEGGSLAQGVRWMMAIDECIKNMTELNQIHQAISHEWCN</sequence>
<name>A0A7S3V4H2_9STRA</name>
<proteinExistence type="predicted"/>
<gene>
    <name evidence="1" type="ORF">CDEB00056_LOCUS887</name>
</gene>
<dbReference type="EMBL" id="HBIO01001267">
    <property type="protein sequence ID" value="CAE0456046.1"/>
    <property type="molecule type" value="Transcribed_RNA"/>
</dbReference>
<protein>
    <submittedName>
        <fullName evidence="1">Uncharacterized protein</fullName>
    </submittedName>
</protein>
<reference evidence="1" key="1">
    <citation type="submission" date="2021-01" db="EMBL/GenBank/DDBJ databases">
        <authorList>
            <person name="Corre E."/>
            <person name="Pelletier E."/>
            <person name="Niang G."/>
            <person name="Scheremetjew M."/>
            <person name="Finn R."/>
            <person name="Kale V."/>
            <person name="Holt S."/>
            <person name="Cochrane G."/>
            <person name="Meng A."/>
            <person name="Brown T."/>
            <person name="Cohen L."/>
        </authorList>
    </citation>
    <scope>NUCLEOTIDE SEQUENCE</scope>
    <source>
        <strain evidence="1">MM31A-1</strain>
    </source>
</reference>
<dbReference type="AlphaFoldDB" id="A0A7S3V4H2"/>
<organism evidence="1">
    <name type="scientific">Chaetoceros debilis</name>
    <dbReference type="NCBI Taxonomy" id="122233"/>
    <lineage>
        <taxon>Eukaryota</taxon>
        <taxon>Sar</taxon>
        <taxon>Stramenopiles</taxon>
        <taxon>Ochrophyta</taxon>
        <taxon>Bacillariophyta</taxon>
        <taxon>Coscinodiscophyceae</taxon>
        <taxon>Chaetocerotophycidae</taxon>
        <taxon>Chaetocerotales</taxon>
        <taxon>Chaetocerotaceae</taxon>
        <taxon>Chaetoceros</taxon>
    </lineage>
</organism>
<evidence type="ECO:0000313" key="1">
    <source>
        <dbReference type="EMBL" id="CAE0456046.1"/>
    </source>
</evidence>
<accession>A0A7S3V4H2</accession>